<dbReference type="InterPro" id="IPR006268">
    <property type="entry name" value="DAHP_syn_2"/>
</dbReference>
<dbReference type="NCBIfam" id="TIGR01361">
    <property type="entry name" value="DAHP_synth_Bsub"/>
    <property type="match status" value="1"/>
</dbReference>
<sequence>MIDIMSDFQNKTCSKNNFIVGPCSIESYDHIRLAASSAKKLGYNYFRGGAYKPRTSAASFQGLGLQGIRYLHEVCQEFGLLSVSEIMSERQLEEAYDYLDVIQVGARNMQNFEFLKTLSHIDKPILFKRGLMATIEEYLGALSYLQDTGKSNIILCERGIRGYDVETRNMLDIMAVPIIQQKTDLPIIVDVSHSTGRRDLLLPAAKIAKAVGANGIMMEVHPDPDHALSDAAQQIDYKQLEQLGQELWQD</sequence>
<dbReference type="GO" id="GO:0009073">
    <property type="term" value="P:aromatic amino acid family biosynthetic process"/>
    <property type="evidence" value="ECO:0007669"/>
    <property type="project" value="InterPro"/>
</dbReference>
<dbReference type="RefSeq" id="WP_011054779.1">
    <property type="nucleotide sequence ID" value="NC_004070.1"/>
</dbReference>
<dbReference type="AlphaFoldDB" id="A0A0H2UVK0"/>
<dbReference type="PANTHER" id="PTHR43018">
    <property type="entry name" value="PHOSPHO-2-DEHYDRO-3-DEOXYHEPTONATE ALDOLASE"/>
    <property type="match status" value="1"/>
</dbReference>
<organism evidence="3 4">
    <name type="scientific">Streptococcus pyogenes serotype M3 (strain ATCC BAA-595 / MGAS315)</name>
    <dbReference type="NCBI Taxonomy" id="198466"/>
    <lineage>
        <taxon>Bacteria</taxon>
        <taxon>Bacillati</taxon>
        <taxon>Bacillota</taxon>
        <taxon>Bacilli</taxon>
        <taxon>Lactobacillales</taxon>
        <taxon>Streptococcaceae</taxon>
        <taxon>Streptococcus</taxon>
    </lineage>
</organism>
<evidence type="ECO:0000313" key="4">
    <source>
        <dbReference type="Proteomes" id="UP000000564"/>
    </source>
</evidence>
<dbReference type="Gene3D" id="3.20.20.70">
    <property type="entry name" value="Aldolase class I"/>
    <property type="match status" value="1"/>
</dbReference>
<dbReference type="InterPro" id="IPR052899">
    <property type="entry name" value="Class-I_DAHP_synthase"/>
</dbReference>
<dbReference type="NCBIfam" id="NF009239">
    <property type="entry name" value="PRK12595.1"/>
    <property type="match status" value="1"/>
</dbReference>
<dbReference type="PANTHER" id="PTHR43018:SF1">
    <property type="entry name" value="PROTEIN AROA(G)"/>
    <property type="match status" value="1"/>
</dbReference>
<dbReference type="HOGENOM" id="CLU_062599_1_1_9"/>
<dbReference type="KEGG" id="spg:SpyM3_1279"/>
<protein>
    <submittedName>
        <fullName evidence="3">Putative chorismate mutase</fullName>
    </submittedName>
</protein>
<dbReference type="InterPro" id="IPR006218">
    <property type="entry name" value="DAHP1/KDSA"/>
</dbReference>
<accession>A0A0H2UVK0</accession>
<reference evidence="3 4" key="1">
    <citation type="journal article" date="2002" name="Proc. Natl. Acad. Sci. U.S.A.">
        <title>Genome sequence of a serotype M3 strain of group A Streptococcus: phage-encoded toxins, the high-virulence phenotype, and clone emergence.</title>
        <authorList>
            <person name="Beres S.B."/>
            <person name="Sylva G.L."/>
            <person name="Barbian K.D."/>
            <person name="Lei B."/>
            <person name="Hoff J.S."/>
            <person name="Mammarella N.D."/>
            <person name="Liu M.Y."/>
            <person name="Smoot J.C."/>
            <person name="Porcella S.F."/>
            <person name="Parkins L.D."/>
            <person name="Campbell D.S."/>
            <person name="Smith T.M."/>
            <person name="McCormick J.K."/>
            <person name="Leung D.Y."/>
            <person name="Schlievert P.M."/>
            <person name="Musser J.M."/>
        </authorList>
    </citation>
    <scope>NUCLEOTIDE SEQUENCE [LARGE SCALE GENOMIC DNA]</scope>
    <source>
        <strain evidence="4">ATCC BAA-595 / MGAS315</strain>
    </source>
</reference>
<proteinExistence type="predicted"/>
<dbReference type="Proteomes" id="UP000000564">
    <property type="component" value="Chromosome"/>
</dbReference>
<dbReference type="SUPFAM" id="SSF51569">
    <property type="entry name" value="Aldolase"/>
    <property type="match status" value="1"/>
</dbReference>
<dbReference type="EMBL" id="AE014074">
    <property type="protein sequence ID" value="AAM79886.1"/>
    <property type="molecule type" value="Genomic_DNA"/>
</dbReference>
<evidence type="ECO:0000256" key="1">
    <source>
        <dbReference type="ARBA" id="ARBA00022679"/>
    </source>
</evidence>
<dbReference type="InterPro" id="IPR013785">
    <property type="entry name" value="Aldolase_TIM"/>
</dbReference>
<keyword evidence="1" id="KW-0808">Transferase</keyword>
<evidence type="ECO:0000313" key="3">
    <source>
        <dbReference type="EMBL" id="AAM79886.1"/>
    </source>
</evidence>
<dbReference type="Pfam" id="PF00793">
    <property type="entry name" value="DAHP_synth_1"/>
    <property type="match status" value="1"/>
</dbReference>
<evidence type="ECO:0000259" key="2">
    <source>
        <dbReference type="Pfam" id="PF00793"/>
    </source>
</evidence>
<feature type="domain" description="DAHP synthetase I/KDSA" evidence="2">
    <location>
        <begin position="17"/>
        <end position="249"/>
    </location>
</feature>
<dbReference type="GO" id="GO:0016832">
    <property type="term" value="F:aldehyde-lyase activity"/>
    <property type="evidence" value="ECO:0007669"/>
    <property type="project" value="InterPro"/>
</dbReference>
<name>A0A0H2UVK0_STRP3</name>
<dbReference type="GO" id="GO:0016740">
    <property type="term" value="F:transferase activity"/>
    <property type="evidence" value="ECO:0007669"/>
    <property type="project" value="UniProtKB-KW"/>
</dbReference>
<gene>
    <name evidence="3" type="primary">aroA.2</name>
    <name evidence="3" type="ordered locus">SpyM3_1279</name>
</gene>